<dbReference type="PIRSF" id="PIRSF003097">
    <property type="entry name" value="FtsX"/>
    <property type="match status" value="1"/>
</dbReference>
<evidence type="ECO:0000256" key="10">
    <source>
        <dbReference type="PIRNR" id="PIRNR003097"/>
    </source>
</evidence>
<feature type="transmembrane region" description="Helical" evidence="11">
    <location>
        <begin position="221"/>
        <end position="244"/>
    </location>
</feature>
<proteinExistence type="inferred from homology"/>
<evidence type="ECO:0000256" key="9">
    <source>
        <dbReference type="ARBA" id="ARBA00023306"/>
    </source>
</evidence>
<feature type="transmembrane region" description="Helical" evidence="11">
    <location>
        <begin position="21"/>
        <end position="48"/>
    </location>
</feature>
<dbReference type="InterPro" id="IPR003838">
    <property type="entry name" value="ABC3_permease_C"/>
</dbReference>
<comment type="caution">
    <text evidence="14">The sequence shown here is derived from an EMBL/GenBank/DDBJ whole genome shotgun (WGS) entry which is preliminary data.</text>
</comment>
<dbReference type="GO" id="GO:0005886">
    <property type="term" value="C:plasma membrane"/>
    <property type="evidence" value="ECO:0007669"/>
    <property type="project" value="UniProtKB-SubCell"/>
</dbReference>
<keyword evidence="9 10" id="KW-0131">Cell cycle</keyword>
<dbReference type="Proteomes" id="UP000823927">
    <property type="component" value="Unassembled WGS sequence"/>
</dbReference>
<dbReference type="PANTHER" id="PTHR47755:SF1">
    <property type="entry name" value="CELL DIVISION PROTEIN FTSX"/>
    <property type="match status" value="1"/>
</dbReference>
<dbReference type="Pfam" id="PF02687">
    <property type="entry name" value="FtsX"/>
    <property type="match status" value="1"/>
</dbReference>
<comment type="subcellular location">
    <subcellularLocation>
        <location evidence="1">Cell membrane</location>
        <topology evidence="1">Multi-pass membrane protein</topology>
    </subcellularLocation>
</comment>
<evidence type="ECO:0000256" key="3">
    <source>
        <dbReference type="ARBA" id="ARBA00021907"/>
    </source>
</evidence>
<sequence length="300" mass="33505">MRISNFFYCIKQGLKNIFRNHTFSLASIGTITACLFMFGIFFCILVNFQGMMSNLETSVGVTVFFKEGVTEERILEIKSTVELREEVASVRYVSDTEAWAEFSEENFSEDLMTNLEGVNPLEGLSNLEISLSDTSKQADLVSYLESFEEVDHVNSLDTVAESFTDISRLVSYVALGIIVILILVAIFLISNTVRIGIAVRKEEIAIMKYIGATDIFVRGPFLVEGIVIGLIGSAIPVLLLRFVYVEIVQFITNQFPVVNAFLTFSSVDEIFRILLPISLVIGLGIGFIGSYITLRKHIRV</sequence>
<keyword evidence="8 10" id="KW-0472">Membrane</keyword>
<evidence type="ECO:0000313" key="14">
    <source>
        <dbReference type="EMBL" id="HIS46446.1"/>
    </source>
</evidence>
<evidence type="ECO:0000259" key="13">
    <source>
        <dbReference type="Pfam" id="PF18075"/>
    </source>
</evidence>
<dbReference type="Gene3D" id="3.30.70.3040">
    <property type="match status" value="1"/>
</dbReference>
<name>A0A9D1F2P9_9FIRM</name>
<reference evidence="14" key="2">
    <citation type="journal article" date="2021" name="PeerJ">
        <title>Extensive microbial diversity within the chicken gut microbiome revealed by metagenomics and culture.</title>
        <authorList>
            <person name="Gilroy R."/>
            <person name="Ravi A."/>
            <person name="Getino M."/>
            <person name="Pursley I."/>
            <person name="Horton D.L."/>
            <person name="Alikhan N.F."/>
            <person name="Baker D."/>
            <person name="Gharbi K."/>
            <person name="Hall N."/>
            <person name="Watson M."/>
            <person name="Adriaenssens E.M."/>
            <person name="Foster-Nyarko E."/>
            <person name="Jarju S."/>
            <person name="Secka A."/>
            <person name="Antonio M."/>
            <person name="Oren A."/>
            <person name="Chaudhuri R.R."/>
            <person name="La Ragione R."/>
            <person name="Hildebrand F."/>
            <person name="Pallen M.J."/>
        </authorList>
    </citation>
    <scope>NUCLEOTIDE SEQUENCE</scope>
    <source>
        <strain evidence="14">CHK178-757</strain>
    </source>
</reference>
<dbReference type="AlphaFoldDB" id="A0A9D1F2P9"/>
<evidence type="ECO:0000256" key="5">
    <source>
        <dbReference type="ARBA" id="ARBA00022618"/>
    </source>
</evidence>
<comment type="similarity">
    <text evidence="2 10">Belongs to the ABC-4 integral membrane protein family. FtsX subfamily.</text>
</comment>
<evidence type="ECO:0000256" key="8">
    <source>
        <dbReference type="ARBA" id="ARBA00023136"/>
    </source>
</evidence>
<keyword evidence="7 11" id="KW-1133">Transmembrane helix</keyword>
<evidence type="ECO:0000256" key="11">
    <source>
        <dbReference type="SAM" id="Phobius"/>
    </source>
</evidence>
<feature type="transmembrane region" description="Helical" evidence="11">
    <location>
        <begin position="169"/>
        <end position="190"/>
    </location>
</feature>
<comment type="function">
    <text evidence="10">Part of the ABC transporter FtsEX involved in asymmetric cellular division facilitating the initiation of sporulation.</text>
</comment>
<feature type="transmembrane region" description="Helical" evidence="11">
    <location>
        <begin position="270"/>
        <end position="294"/>
    </location>
</feature>
<dbReference type="InterPro" id="IPR058204">
    <property type="entry name" value="FtsX_firmicutes-type"/>
</dbReference>
<dbReference type="PANTHER" id="PTHR47755">
    <property type="entry name" value="CELL DIVISION PROTEIN FTSX"/>
    <property type="match status" value="1"/>
</dbReference>
<keyword evidence="4 10" id="KW-1003">Cell membrane</keyword>
<dbReference type="EMBL" id="DVIT01000012">
    <property type="protein sequence ID" value="HIS46446.1"/>
    <property type="molecule type" value="Genomic_DNA"/>
</dbReference>
<keyword evidence="6 11" id="KW-0812">Transmembrane</keyword>
<dbReference type="InterPro" id="IPR040690">
    <property type="entry name" value="FtsX_ECD"/>
</dbReference>
<dbReference type="NCBIfam" id="NF038347">
    <property type="entry name" value="FtsX_Gpos"/>
    <property type="match status" value="1"/>
</dbReference>
<evidence type="ECO:0000256" key="1">
    <source>
        <dbReference type="ARBA" id="ARBA00004651"/>
    </source>
</evidence>
<evidence type="ECO:0000256" key="2">
    <source>
        <dbReference type="ARBA" id="ARBA00007379"/>
    </source>
</evidence>
<gene>
    <name evidence="14" type="ORF">IAB46_02625</name>
</gene>
<evidence type="ECO:0000256" key="7">
    <source>
        <dbReference type="ARBA" id="ARBA00022989"/>
    </source>
</evidence>
<feature type="domain" description="ABC3 transporter permease C-terminal" evidence="12">
    <location>
        <begin position="177"/>
        <end position="295"/>
    </location>
</feature>
<protein>
    <recommendedName>
        <fullName evidence="3 10">Cell division protein FtsX</fullName>
    </recommendedName>
</protein>
<dbReference type="InterPro" id="IPR004513">
    <property type="entry name" value="FtsX"/>
</dbReference>
<evidence type="ECO:0000313" key="15">
    <source>
        <dbReference type="Proteomes" id="UP000823927"/>
    </source>
</evidence>
<accession>A0A9D1F2P9</accession>
<evidence type="ECO:0000256" key="6">
    <source>
        <dbReference type="ARBA" id="ARBA00022692"/>
    </source>
</evidence>
<organism evidence="14 15">
    <name type="scientific">Candidatus Scybalocola faecigallinarum</name>
    <dbReference type="NCBI Taxonomy" id="2840941"/>
    <lineage>
        <taxon>Bacteria</taxon>
        <taxon>Bacillati</taxon>
        <taxon>Bacillota</taxon>
        <taxon>Clostridia</taxon>
        <taxon>Lachnospirales</taxon>
        <taxon>Lachnospiraceae</taxon>
        <taxon>Lachnospiraceae incertae sedis</taxon>
        <taxon>Candidatus Scybalocola (ex Gilroy et al. 2021)</taxon>
    </lineage>
</organism>
<reference evidence="14" key="1">
    <citation type="submission" date="2020-10" db="EMBL/GenBank/DDBJ databases">
        <authorList>
            <person name="Gilroy R."/>
        </authorList>
    </citation>
    <scope>NUCLEOTIDE SEQUENCE</scope>
    <source>
        <strain evidence="14">CHK178-757</strain>
    </source>
</reference>
<evidence type="ECO:0000256" key="4">
    <source>
        <dbReference type="ARBA" id="ARBA00022475"/>
    </source>
</evidence>
<evidence type="ECO:0000259" key="12">
    <source>
        <dbReference type="Pfam" id="PF02687"/>
    </source>
</evidence>
<keyword evidence="5 10" id="KW-0132">Cell division</keyword>
<dbReference type="PROSITE" id="PS51257">
    <property type="entry name" value="PROKAR_LIPOPROTEIN"/>
    <property type="match status" value="1"/>
</dbReference>
<dbReference type="Pfam" id="PF18075">
    <property type="entry name" value="FtsX_ECD"/>
    <property type="match status" value="1"/>
</dbReference>
<dbReference type="GO" id="GO:0051301">
    <property type="term" value="P:cell division"/>
    <property type="evidence" value="ECO:0007669"/>
    <property type="project" value="UniProtKB-KW"/>
</dbReference>
<feature type="domain" description="FtsX extracellular" evidence="13">
    <location>
        <begin position="59"/>
        <end position="153"/>
    </location>
</feature>